<dbReference type="EMBL" id="KU686210">
    <property type="protein sequence ID" value="AOV61616.1"/>
    <property type="molecule type" value="Genomic_DNA"/>
</dbReference>
<dbReference type="KEGG" id="vg:30310096"/>
<evidence type="ECO:0008006" key="3">
    <source>
        <dbReference type="Google" id="ProtNLM"/>
    </source>
</evidence>
<dbReference type="Gene3D" id="1.20.272.50">
    <property type="entry name" value="Bacteriophage clamp loader A subunit, A' domain"/>
    <property type="match status" value="1"/>
</dbReference>
<dbReference type="InterPro" id="IPR031868">
    <property type="entry name" value="Phage_clamp_gp62"/>
</dbReference>
<reference evidence="1 2" key="1">
    <citation type="journal article" date="2016" name="Virology">
        <title>The genomic content and context of auxiliary metabolic genes in marine cyanomyoviruses.</title>
        <authorList>
            <person name="Crummett L.T."/>
            <person name="Puxty R.J."/>
            <person name="Weihe C."/>
            <person name="Marston M.F."/>
            <person name="Martiny J.B."/>
        </authorList>
    </citation>
    <scope>NUCLEOTIDE SEQUENCE [LARGE SCALE GENOMIC DNA]</scope>
    <source>
        <strain evidence="1">0810PA09</strain>
    </source>
</reference>
<dbReference type="Proteomes" id="UP000204364">
    <property type="component" value="Segment"/>
</dbReference>
<dbReference type="GeneID" id="30310096"/>
<dbReference type="RefSeq" id="YP_009325132.1">
    <property type="nucleotide sequence ID" value="NC_031944.1"/>
</dbReference>
<dbReference type="GO" id="GO:0003677">
    <property type="term" value="F:DNA binding"/>
    <property type="evidence" value="ECO:0007669"/>
    <property type="project" value="InterPro"/>
</dbReference>
<accession>A0A1D8KSI6</accession>
<evidence type="ECO:0000313" key="2">
    <source>
        <dbReference type="Proteomes" id="UP000204364"/>
    </source>
</evidence>
<dbReference type="GO" id="GO:0006260">
    <property type="term" value="P:DNA replication"/>
    <property type="evidence" value="ECO:0007669"/>
    <property type="project" value="InterPro"/>
</dbReference>
<proteinExistence type="predicted"/>
<gene>
    <name evidence="1" type="ORF">P090810_143</name>
</gene>
<keyword evidence="2" id="KW-1185">Reference proteome</keyword>
<evidence type="ECO:0000313" key="1">
    <source>
        <dbReference type="EMBL" id="AOV61616.1"/>
    </source>
</evidence>
<dbReference type="Pfam" id="PF16790">
    <property type="entry name" value="Phage_clamp_A"/>
    <property type="match status" value="1"/>
</dbReference>
<dbReference type="OrthoDB" id="12022at10239"/>
<sequence>MEKQYEYALKDYLNGINLKQGDIHEDERAMKKYPSFVVNKCLAGHLDCILHVNEMNRYYDLDGDLQYNYYLYSIRKSKRFAPWNKVQTDNDLELVKQFYGYSTDKARDALKLLNKGQLEVIKSKLNVGGVK</sequence>
<protein>
    <recommendedName>
        <fullName evidence="3">DNA polymerase clamp loader subunit</fullName>
    </recommendedName>
</protein>
<organism evidence="1 2">
    <name type="scientific">Synechococcus phage S-WAM1</name>
    <dbReference type="NCBI Taxonomy" id="1815521"/>
    <lineage>
        <taxon>Viruses</taxon>
        <taxon>Duplodnaviria</taxon>
        <taxon>Heunggongvirae</taxon>
        <taxon>Uroviricota</taxon>
        <taxon>Caudoviricetes</taxon>
        <taxon>Pantevenvirales</taxon>
        <taxon>Kyanoviridae</taxon>
        <taxon>Sokavirus</taxon>
        <taxon>Sokavirus swam1</taxon>
    </lineage>
</organism>
<name>A0A1D8KSI6_9CAUD</name>